<feature type="binding site" evidence="11">
    <location>
        <position position="136"/>
    </location>
    <ligand>
        <name>Zn(2+)</name>
        <dbReference type="ChEBI" id="CHEBI:29105"/>
    </ligand>
</feature>
<keyword evidence="4" id="KW-0678">Repressor</keyword>
<dbReference type="CDD" id="cd07153">
    <property type="entry name" value="Fur_like"/>
    <property type="match status" value="1"/>
</dbReference>
<evidence type="ECO:0000256" key="8">
    <source>
        <dbReference type="ARBA" id="ARBA00023015"/>
    </source>
</evidence>
<keyword evidence="6 11" id="KW-0862">Zinc</keyword>
<keyword evidence="8" id="KW-0805">Transcription regulation</keyword>
<dbReference type="Proteomes" id="UP000297318">
    <property type="component" value="Unassembled WGS sequence"/>
</dbReference>
<name>A0A4Z1EB02_9MICO</name>
<comment type="similarity">
    <text evidence="2">Belongs to the Fur family.</text>
</comment>
<keyword evidence="10" id="KW-0804">Transcription</keyword>
<evidence type="ECO:0000256" key="6">
    <source>
        <dbReference type="ARBA" id="ARBA00022833"/>
    </source>
</evidence>
<feature type="binding site" evidence="11">
    <location>
        <position position="133"/>
    </location>
    <ligand>
        <name>Zn(2+)</name>
        <dbReference type="ChEBI" id="CHEBI:29105"/>
    </ligand>
</feature>
<reference evidence="12 13" key="1">
    <citation type="submission" date="2018-11" db="EMBL/GenBank/DDBJ databases">
        <title>Complete genome sequencing of the Actinobacteria Serinibacter sp. K3-2.</title>
        <authorList>
            <person name="Rakitin A.L."/>
            <person name="Beletsky A.V."/>
            <person name="Mardanov A.V."/>
            <person name="Ravin N.V."/>
            <person name="Gromova A.S."/>
            <person name="Filippova S.N."/>
            <person name="Gal'Chenko V.F."/>
        </authorList>
    </citation>
    <scope>NUCLEOTIDE SEQUENCE [LARGE SCALE GENOMIC DNA]</scope>
    <source>
        <strain evidence="12 13">K3-2</strain>
    </source>
</reference>
<sequence>MEAFDVTALRGRGLRATRPRLAVLATLRRRPHASAEEVVREVRESLDAVSVQAVYDVLNALALSGLVRRVDPTGARAARYELDVGDNHHHLVCRGCGLIVDVPCAVGHAVCLQPALDHGFALAESEVTYWGLCSRCQTEATGPVRVTASTALPEGPA</sequence>
<keyword evidence="7" id="KW-0408">Iron</keyword>
<dbReference type="Gene3D" id="3.30.1490.190">
    <property type="match status" value="1"/>
</dbReference>
<dbReference type="EMBL" id="RHPJ01000001">
    <property type="protein sequence ID" value="TGO06601.1"/>
    <property type="molecule type" value="Genomic_DNA"/>
</dbReference>
<evidence type="ECO:0000256" key="3">
    <source>
        <dbReference type="ARBA" id="ARBA00022490"/>
    </source>
</evidence>
<evidence type="ECO:0000256" key="7">
    <source>
        <dbReference type="ARBA" id="ARBA00023004"/>
    </source>
</evidence>
<keyword evidence="3" id="KW-0963">Cytoplasm</keyword>
<comment type="subcellular location">
    <subcellularLocation>
        <location evidence="1">Cytoplasm</location>
    </subcellularLocation>
</comment>
<feature type="binding site" evidence="11">
    <location>
        <position position="93"/>
    </location>
    <ligand>
        <name>Zn(2+)</name>
        <dbReference type="ChEBI" id="CHEBI:29105"/>
    </ligand>
</feature>
<protein>
    <submittedName>
        <fullName evidence="12">Transcriptional regulator, FUR family</fullName>
    </submittedName>
</protein>
<dbReference type="OrthoDB" id="5242893at2"/>
<dbReference type="Pfam" id="PF01475">
    <property type="entry name" value="FUR"/>
    <property type="match status" value="1"/>
</dbReference>
<dbReference type="GO" id="GO:0005737">
    <property type="term" value="C:cytoplasm"/>
    <property type="evidence" value="ECO:0007669"/>
    <property type="project" value="UniProtKB-SubCell"/>
</dbReference>
<dbReference type="RefSeq" id="WP_135848769.1">
    <property type="nucleotide sequence ID" value="NZ_RHPJ01000001.1"/>
</dbReference>
<gene>
    <name evidence="12" type="ORF">SERN_0793</name>
</gene>
<dbReference type="InterPro" id="IPR036390">
    <property type="entry name" value="WH_DNA-bd_sf"/>
</dbReference>
<keyword evidence="5 11" id="KW-0479">Metal-binding</keyword>
<dbReference type="PANTHER" id="PTHR33202:SF18">
    <property type="entry name" value="TRANSCRIPTIONAL REGULATOR FURA"/>
    <property type="match status" value="1"/>
</dbReference>
<comment type="caution">
    <text evidence="12">The sequence shown here is derived from an EMBL/GenBank/DDBJ whole genome shotgun (WGS) entry which is preliminary data.</text>
</comment>
<proteinExistence type="inferred from homology"/>
<dbReference type="InterPro" id="IPR043135">
    <property type="entry name" value="Fur_C"/>
</dbReference>
<evidence type="ECO:0000256" key="11">
    <source>
        <dbReference type="PIRSR" id="PIRSR602481-1"/>
    </source>
</evidence>
<dbReference type="InterPro" id="IPR002481">
    <property type="entry name" value="FUR"/>
</dbReference>
<dbReference type="GO" id="GO:0003700">
    <property type="term" value="F:DNA-binding transcription factor activity"/>
    <property type="evidence" value="ECO:0007669"/>
    <property type="project" value="InterPro"/>
</dbReference>
<evidence type="ECO:0000256" key="5">
    <source>
        <dbReference type="ARBA" id="ARBA00022723"/>
    </source>
</evidence>
<feature type="binding site" evidence="11">
    <location>
        <position position="96"/>
    </location>
    <ligand>
        <name>Zn(2+)</name>
        <dbReference type="ChEBI" id="CHEBI:29105"/>
    </ligand>
</feature>
<dbReference type="GO" id="GO:0045892">
    <property type="term" value="P:negative regulation of DNA-templated transcription"/>
    <property type="evidence" value="ECO:0007669"/>
    <property type="project" value="TreeGrafter"/>
</dbReference>
<evidence type="ECO:0000256" key="4">
    <source>
        <dbReference type="ARBA" id="ARBA00022491"/>
    </source>
</evidence>
<dbReference type="PANTHER" id="PTHR33202">
    <property type="entry name" value="ZINC UPTAKE REGULATION PROTEIN"/>
    <property type="match status" value="1"/>
</dbReference>
<dbReference type="AlphaFoldDB" id="A0A4Z1EB02"/>
<dbReference type="SUPFAM" id="SSF46785">
    <property type="entry name" value="Winged helix' DNA-binding domain"/>
    <property type="match status" value="1"/>
</dbReference>
<dbReference type="GO" id="GO:1900376">
    <property type="term" value="P:regulation of secondary metabolite biosynthetic process"/>
    <property type="evidence" value="ECO:0007669"/>
    <property type="project" value="TreeGrafter"/>
</dbReference>
<dbReference type="GO" id="GO:0000976">
    <property type="term" value="F:transcription cis-regulatory region binding"/>
    <property type="evidence" value="ECO:0007669"/>
    <property type="project" value="TreeGrafter"/>
</dbReference>
<evidence type="ECO:0000256" key="9">
    <source>
        <dbReference type="ARBA" id="ARBA00023125"/>
    </source>
</evidence>
<evidence type="ECO:0000313" key="12">
    <source>
        <dbReference type="EMBL" id="TGO06601.1"/>
    </source>
</evidence>
<comment type="cofactor">
    <cofactor evidence="11">
        <name>Zn(2+)</name>
        <dbReference type="ChEBI" id="CHEBI:29105"/>
    </cofactor>
    <text evidence="11">Binds 1 zinc ion per subunit.</text>
</comment>
<accession>A0A4Z1EB02</accession>
<organism evidence="12 13">
    <name type="scientific">Serinibacter arcticus</name>
    <dbReference type="NCBI Taxonomy" id="1655435"/>
    <lineage>
        <taxon>Bacteria</taxon>
        <taxon>Bacillati</taxon>
        <taxon>Actinomycetota</taxon>
        <taxon>Actinomycetes</taxon>
        <taxon>Micrococcales</taxon>
        <taxon>Beutenbergiaceae</taxon>
        <taxon>Serinibacter</taxon>
    </lineage>
</organism>
<keyword evidence="13" id="KW-1185">Reference proteome</keyword>
<evidence type="ECO:0000256" key="2">
    <source>
        <dbReference type="ARBA" id="ARBA00007957"/>
    </source>
</evidence>
<dbReference type="InterPro" id="IPR036388">
    <property type="entry name" value="WH-like_DNA-bd_sf"/>
</dbReference>
<evidence type="ECO:0000256" key="1">
    <source>
        <dbReference type="ARBA" id="ARBA00004496"/>
    </source>
</evidence>
<evidence type="ECO:0000313" key="13">
    <source>
        <dbReference type="Proteomes" id="UP000297318"/>
    </source>
</evidence>
<dbReference type="GO" id="GO:0008270">
    <property type="term" value="F:zinc ion binding"/>
    <property type="evidence" value="ECO:0007669"/>
    <property type="project" value="TreeGrafter"/>
</dbReference>
<evidence type="ECO:0000256" key="10">
    <source>
        <dbReference type="ARBA" id="ARBA00023163"/>
    </source>
</evidence>
<dbReference type="Gene3D" id="1.10.10.10">
    <property type="entry name" value="Winged helix-like DNA-binding domain superfamily/Winged helix DNA-binding domain"/>
    <property type="match status" value="1"/>
</dbReference>
<keyword evidence="9" id="KW-0238">DNA-binding</keyword>